<keyword evidence="2" id="KW-1185">Reference proteome</keyword>
<sequence length="82" mass="9404">MELAESLPTRVRPAGRSLDRRHDIGGIRLGCSYGEQRFEIPFAYRFQPHVTRHVRQSARLIGERPPLWAFTDDPDEGIGWSA</sequence>
<comment type="caution">
    <text evidence="1">The sequence shown here is derived from an EMBL/GenBank/DDBJ whole genome shotgun (WGS) entry which is preliminary data.</text>
</comment>
<evidence type="ECO:0000313" key="2">
    <source>
        <dbReference type="Proteomes" id="UP000677457"/>
    </source>
</evidence>
<reference evidence="1 2" key="1">
    <citation type="submission" date="2021-03" db="EMBL/GenBank/DDBJ databases">
        <title>Whole genome shotgun sequence of Salinispora arenicola NBRC 105043.</title>
        <authorList>
            <person name="Komaki H."/>
            <person name="Tamura T."/>
        </authorList>
    </citation>
    <scope>NUCLEOTIDE SEQUENCE [LARGE SCALE GENOMIC DNA]</scope>
    <source>
        <strain evidence="1 2">NBRC 105043</strain>
    </source>
</reference>
<gene>
    <name evidence="1" type="ORF">Sar04_08820</name>
</gene>
<accession>A0ABQ4JQ06</accession>
<protein>
    <recommendedName>
        <fullName evidence="3">DUF2236 domain-containing protein</fullName>
    </recommendedName>
</protein>
<dbReference type="EMBL" id="BOQM01000006">
    <property type="protein sequence ID" value="GIM82757.1"/>
    <property type="molecule type" value="Genomic_DNA"/>
</dbReference>
<evidence type="ECO:0008006" key="3">
    <source>
        <dbReference type="Google" id="ProtNLM"/>
    </source>
</evidence>
<proteinExistence type="predicted"/>
<name>A0ABQ4JQ06_SALAC</name>
<evidence type="ECO:0000313" key="1">
    <source>
        <dbReference type="EMBL" id="GIM82757.1"/>
    </source>
</evidence>
<dbReference type="Proteomes" id="UP000677457">
    <property type="component" value="Unassembled WGS sequence"/>
</dbReference>
<organism evidence="1 2">
    <name type="scientific">Salinispora arenicola</name>
    <dbReference type="NCBI Taxonomy" id="168697"/>
    <lineage>
        <taxon>Bacteria</taxon>
        <taxon>Bacillati</taxon>
        <taxon>Actinomycetota</taxon>
        <taxon>Actinomycetes</taxon>
        <taxon>Micromonosporales</taxon>
        <taxon>Micromonosporaceae</taxon>
        <taxon>Salinispora</taxon>
    </lineage>
</organism>